<protein>
    <submittedName>
        <fullName evidence="2">Fatty acid cis/trans isomerase (CTI)</fullName>
    </submittedName>
</protein>
<dbReference type="STRING" id="187304.B0E33_05485"/>
<keyword evidence="1" id="KW-0732">Signal</keyword>
<gene>
    <name evidence="2" type="ORF">LAL4801_03571</name>
</gene>
<dbReference type="Proteomes" id="UP000048926">
    <property type="component" value="Unassembled WGS sequence"/>
</dbReference>
<organism evidence="2 3">
    <name type="scientific">Roseibium aggregatum</name>
    <dbReference type="NCBI Taxonomy" id="187304"/>
    <lineage>
        <taxon>Bacteria</taxon>
        <taxon>Pseudomonadati</taxon>
        <taxon>Pseudomonadota</taxon>
        <taxon>Alphaproteobacteria</taxon>
        <taxon>Hyphomicrobiales</taxon>
        <taxon>Stappiaceae</taxon>
        <taxon>Roseibium</taxon>
    </lineage>
</organism>
<name>A0A0M6Y5Y8_9HYPH</name>
<keyword evidence="2" id="KW-0413">Isomerase</keyword>
<dbReference type="Pfam" id="PF06934">
    <property type="entry name" value="CTI"/>
    <property type="match status" value="1"/>
</dbReference>
<dbReference type="GO" id="GO:0016853">
    <property type="term" value="F:isomerase activity"/>
    <property type="evidence" value="ECO:0007669"/>
    <property type="project" value="UniProtKB-KW"/>
</dbReference>
<feature type="signal peptide" evidence="1">
    <location>
        <begin position="1"/>
        <end position="40"/>
    </location>
</feature>
<evidence type="ECO:0000256" key="1">
    <source>
        <dbReference type="SAM" id="SignalP"/>
    </source>
</evidence>
<dbReference type="AlphaFoldDB" id="A0A0M6Y5Y8"/>
<evidence type="ECO:0000313" key="3">
    <source>
        <dbReference type="Proteomes" id="UP000048926"/>
    </source>
</evidence>
<dbReference type="InterPro" id="IPR010706">
    <property type="entry name" value="Fatty_acid_cis-trans_isomerase"/>
</dbReference>
<feature type="chain" id="PRO_5005807627" evidence="1">
    <location>
        <begin position="41"/>
        <end position="790"/>
    </location>
</feature>
<evidence type="ECO:0000313" key="2">
    <source>
        <dbReference type="EMBL" id="CTQ45124.1"/>
    </source>
</evidence>
<reference evidence="3" key="1">
    <citation type="submission" date="2015-07" db="EMBL/GenBank/DDBJ databases">
        <authorList>
            <person name="Rodrigo-Torres Lidia"/>
            <person name="Arahal R.David."/>
        </authorList>
    </citation>
    <scope>NUCLEOTIDE SEQUENCE [LARGE SCALE GENOMIC DNA]</scope>
    <source>
        <strain evidence="3">CECT 4801</strain>
    </source>
</reference>
<dbReference type="EMBL" id="CXST01000002">
    <property type="protein sequence ID" value="CTQ45124.1"/>
    <property type="molecule type" value="Genomic_DNA"/>
</dbReference>
<proteinExistence type="predicted"/>
<dbReference type="OrthoDB" id="9809746at2"/>
<sequence>MKVDASGMSAAGRLQALWSRILKQAFRAILLICCAGAASAQEDTSALDVLNKRCVVCHGCYDAPCQLKLSSAAGWMRGASKQKVYDSSRLEDAPMTRLGIDAKSVPGWRAKGFFDVVGTQDGPSVLEQLLLAGRKNSFKLGAPLPDDIDISTLRANTCAMPGKVNDYLKEHPQGGMPFAMAPLADGDYETLLSWARDGAPAPDAGKGLPQSVEQSVHTVETFFNRGDKRSKLVARYIYEHLFLAHLHLEGDDQNRFFRIIRSRTATGSPPDEIASRRPFDDPGGPFHYRLIPIDGTILHKEHMVYEIGPKRLNRYEDLFLKSDWKIASLPPYSTAAGGNPLSTFRAIPARSRYQFLLDEALYFVRSFIRGPVCYGQVAVNVIEDRFWVSFLTPDADLSVTDPSFLEAATPILELPVAQSKGKLSKRLEGFLSLGPVKYQEFRKGRYERKFLAEGGPDYGDIWQGDGSEVDARLTVYRNFSSASVVTGFVGAVPETAWVIDFPLFERIYYNLVAGFDVFGNVEHQLTTRLYMDSLRREGERTFLSFLPPQVRKPMHESWYQGPLVSMVDLWKESALDTRSPTGIAFSTSDPKEEFLTELLREPAGLWAEQDPINRCTGNACASSDTPAGQLRPLAQKPAPYAKFLPDISVLLVETERDTQVFTLVHDMAHSNVAFIFNEDLRREPQNDSVTVVPGQFSSYPNFMFKVKQDHLPVFVETVREIRSQDDFLQLVDRFGVRRTDPEFWTDFDRIQTALKDQDELQAGLLDLNRYRDPKPLDPIDRLFEFTFSLD</sequence>
<dbReference type="RefSeq" id="WP_055658060.1">
    <property type="nucleotide sequence ID" value="NZ_CXST01000002.1"/>
</dbReference>
<accession>A0A0M6Y5Y8</accession>
<keyword evidence="3" id="KW-1185">Reference proteome</keyword>